<dbReference type="InterPro" id="IPR018062">
    <property type="entry name" value="HTH_AraC-typ_CS"/>
</dbReference>
<evidence type="ECO:0000313" key="13">
    <source>
        <dbReference type="Proteomes" id="UP000286482"/>
    </source>
</evidence>
<keyword evidence="9" id="KW-0175">Coiled coil</keyword>
<evidence type="ECO:0000259" key="10">
    <source>
        <dbReference type="PROSITE" id="PS01124"/>
    </source>
</evidence>
<keyword evidence="6" id="KW-0238">DNA-binding</keyword>
<feature type="coiled-coil region" evidence="9">
    <location>
        <begin position="153"/>
        <end position="180"/>
    </location>
</feature>
<keyword evidence="7" id="KW-0804">Transcription</keyword>
<dbReference type="SMART" id="SM00448">
    <property type="entry name" value="REC"/>
    <property type="match status" value="1"/>
</dbReference>
<dbReference type="Pfam" id="PF12833">
    <property type="entry name" value="HTH_18"/>
    <property type="match status" value="1"/>
</dbReference>
<dbReference type="GO" id="GO:0043565">
    <property type="term" value="F:sequence-specific DNA binding"/>
    <property type="evidence" value="ECO:0007669"/>
    <property type="project" value="InterPro"/>
</dbReference>
<name>A0A420EB63_9ALTE</name>
<keyword evidence="4" id="KW-0902">Two-component regulatory system</keyword>
<comment type="caution">
    <text evidence="12">The sequence shown here is derived from an EMBL/GenBank/DDBJ whole genome shotgun (WGS) entry which is preliminary data.</text>
</comment>
<evidence type="ECO:0000313" key="12">
    <source>
        <dbReference type="EMBL" id="RKF17921.1"/>
    </source>
</evidence>
<gene>
    <name evidence="12" type="ORF">DBZ36_11775</name>
</gene>
<dbReference type="SMART" id="SM00342">
    <property type="entry name" value="HTH_ARAC"/>
    <property type="match status" value="1"/>
</dbReference>
<evidence type="ECO:0000256" key="2">
    <source>
        <dbReference type="ARBA" id="ARBA00022490"/>
    </source>
</evidence>
<feature type="domain" description="Response regulatory" evidence="11">
    <location>
        <begin position="53"/>
        <end position="170"/>
    </location>
</feature>
<proteinExistence type="predicted"/>
<dbReference type="GO" id="GO:0005737">
    <property type="term" value="C:cytoplasm"/>
    <property type="evidence" value="ECO:0007669"/>
    <property type="project" value="UniProtKB-SubCell"/>
</dbReference>
<dbReference type="InterPro" id="IPR011006">
    <property type="entry name" value="CheY-like_superfamily"/>
</dbReference>
<evidence type="ECO:0000256" key="1">
    <source>
        <dbReference type="ARBA" id="ARBA00004496"/>
    </source>
</evidence>
<dbReference type="Gene3D" id="1.10.10.60">
    <property type="entry name" value="Homeodomain-like"/>
    <property type="match status" value="2"/>
</dbReference>
<keyword evidence="3 8" id="KW-0597">Phosphoprotein</keyword>
<evidence type="ECO:0000256" key="6">
    <source>
        <dbReference type="ARBA" id="ARBA00023125"/>
    </source>
</evidence>
<protein>
    <submittedName>
        <fullName evidence="12">Response regulator</fullName>
    </submittedName>
</protein>
<evidence type="ECO:0000256" key="8">
    <source>
        <dbReference type="PROSITE-ProRule" id="PRU00169"/>
    </source>
</evidence>
<keyword evidence="2" id="KW-0963">Cytoplasm</keyword>
<evidence type="ECO:0000259" key="11">
    <source>
        <dbReference type="PROSITE" id="PS50110"/>
    </source>
</evidence>
<dbReference type="PANTHER" id="PTHR42713">
    <property type="entry name" value="HISTIDINE KINASE-RELATED"/>
    <property type="match status" value="1"/>
</dbReference>
<dbReference type="PANTHER" id="PTHR42713:SF3">
    <property type="entry name" value="TRANSCRIPTIONAL REGULATORY PROTEIN HPTR"/>
    <property type="match status" value="1"/>
</dbReference>
<keyword evidence="13" id="KW-1185">Reference proteome</keyword>
<dbReference type="SUPFAM" id="SSF46689">
    <property type="entry name" value="Homeodomain-like"/>
    <property type="match status" value="2"/>
</dbReference>
<dbReference type="PROSITE" id="PS50110">
    <property type="entry name" value="RESPONSE_REGULATORY"/>
    <property type="match status" value="1"/>
</dbReference>
<dbReference type="GO" id="GO:0000160">
    <property type="term" value="P:phosphorelay signal transduction system"/>
    <property type="evidence" value="ECO:0007669"/>
    <property type="project" value="UniProtKB-KW"/>
</dbReference>
<dbReference type="Gene3D" id="3.40.50.2300">
    <property type="match status" value="1"/>
</dbReference>
<accession>A0A420EB63</accession>
<evidence type="ECO:0000256" key="4">
    <source>
        <dbReference type="ARBA" id="ARBA00023012"/>
    </source>
</evidence>
<evidence type="ECO:0000256" key="9">
    <source>
        <dbReference type="SAM" id="Coils"/>
    </source>
</evidence>
<dbReference type="InterPro" id="IPR009057">
    <property type="entry name" value="Homeodomain-like_sf"/>
</dbReference>
<dbReference type="Pfam" id="PF00072">
    <property type="entry name" value="Response_reg"/>
    <property type="match status" value="1"/>
</dbReference>
<dbReference type="InterPro" id="IPR051552">
    <property type="entry name" value="HptR"/>
</dbReference>
<evidence type="ECO:0000256" key="5">
    <source>
        <dbReference type="ARBA" id="ARBA00023015"/>
    </source>
</evidence>
<reference evidence="12 13" key="1">
    <citation type="submission" date="2018-09" db="EMBL/GenBank/DDBJ databases">
        <authorList>
            <person name="Wang Z."/>
        </authorList>
    </citation>
    <scope>NUCLEOTIDE SEQUENCE [LARGE SCALE GENOMIC DNA]</scope>
    <source>
        <strain evidence="12 13">ALS 81</strain>
    </source>
</reference>
<evidence type="ECO:0000256" key="3">
    <source>
        <dbReference type="ARBA" id="ARBA00022553"/>
    </source>
</evidence>
<sequence>MLDTNLIVLDWKAYENAYKCVISMIIVSVLIVRKVNTRVSEFVSLCGSTLMLRILIVDDELLARSGLKVFIDWNHYGYEIVAEAENGQQALEIALRIEPDIIISDIQMPIMNGIELVEKSQAAGLASKFVMLSAFDDFDLVKGALKAGADDYVLKLQMEAQDLLETLDSLKQQIQKEQDNQTSKAATLVVHEQDRDAIRQVLLRDLFNGKILDAKTISKKLQQYGLTLYSDAVVLLAFRLRDNYDAESTLEYTFSELIKRSLKQLEASQLVTCDNGYFIGVCSFDRFQSEQSIQYDLSKLCHAVSVASINTLNFEPRIGLSSTHNCFTHFRQLYLESMFAVSHCGANSNSQLMHFVDVQSSGTQARVEELEGFVSDVANALANKDWLMLADSLDGLVVSLQRSSNIPVELVLGNRYVLNYLVHDFFVSQQQEDDPLWAEIQESWINDGRINDLKQFISWIRLLRSLLARYFEQGGDSHSVIFRAKHYVNEHIDEPISLLQISQYLGLSSSYFSRLFSEVNEQCFVDYVRAQKMKHARDLIRGSNKKMYEIAQELGYENVHYFSRVFKKTVGVSAMEYRHGKHTELRKPI</sequence>
<dbReference type="InterPro" id="IPR018060">
    <property type="entry name" value="HTH_AraC"/>
</dbReference>
<dbReference type="AlphaFoldDB" id="A0A420EB63"/>
<dbReference type="EMBL" id="RAQO01000006">
    <property type="protein sequence ID" value="RKF17921.1"/>
    <property type="molecule type" value="Genomic_DNA"/>
</dbReference>
<dbReference type="Proteomes" id="UP000286482">
    <property type="component" value="Unassembled WGS sequence"/>
</dbReference>
<dbReference type="SUPFAM" id="SSF52172">
    <property type="entry name" value="CheY-like"/>
    <property type="match status" value="1"/>
</dbReference>
<organism evidence="12 13">
    <name type="scientific">Alginatibacterium sediminis</name>
    <dbReference type="NCBI Taxonomy" id="2164068"/>
    <lineage>
        <taxon>Bacteria</taxon>
        <taxon>Pseudomonadati</taxon>
        <taxon>Pseudomonadota</taxon>
        <taxon>Gammaproteobacteria</taxon>
        <taxon>Alteromonadales</taxon>
        <taxon>Alteromonadaceae</taxon>
        <taxon>Alginatibacterium</taxon>
    </lineage>
</organism>
<dbReference type="PROSITE" id="PS01124">
    <property type="entry name" value="HTH_ARAC_FAMILY_2"/>
    <property type="match status" value="1"/>
</dbReference>
<feature type="domain" description="HTH araC/xylS-type" evidence="10">
    <location>
        <begin position="482"/>
        <end position="580"/>
    </location>
</feature>
<dbReference type="GO" id="GO:0003700">
    <property type="term" value="F:DNA-binding transcription factor activity"/>
    <property type="evidence" value="ECO:0007669"/>
    <property type="project" value="InterPro"/>
</dbReference>
<dbReference type="CDD" id="cd17536">
    <property type="entry name" value="REC_YesN-like"/>
    <property type="match status" value="1"/>
</dbReference>
<dbReference type="PROSITE" id="PS00041">
    <property type="entry name" value="HTH_ARAC_FAMILY_1"/>
    <property type="match status" value="1"/>
</dbReference>
<comment type="subcellular location">
    <subcellularLocation>
        <location evidence="1">Cytoplasm</location>
    </subcellularLocation>
</comment>
<keyword evidence="5" id="KW-0805">Transcription regulation</keyword>
<evidence type="ECO:0000256" key="7">
    <source>
        <dbReference type="ARBA" id="ARBA00023163"/>
    </source>
</evidence>
<dbReference type="InterPro" id="IPR001789">
    <property type="entry name" value="Sig_transdc_resp-reg_receiver"/>
</dbReference>
<feature type="modified residue" description="4-aspartylphosphate" evidence="8">
    <location>
        <position position="105"/>
    </location>
</feature>